<evidence type="ECO:0000256" key="6">
    <source>
        <dbReference type="SAM" id="Phobius"/>
    </source>
</evidence>
<feature type="transmembrane region" description="Helical" evidence="6">
    <location>
        <begin position="380"/>
        <end position="399"/>
    </location>
</feature>
<gene>
    <name evidence="7" type="ORF">IAA16_06605</name>
</gene>
<dbReference type="GO" id="GO:0048029">
    <property type="term" value="F:monosaccharide binding"/>
    <property type="evidence" value="ECO:0007669"/>
    <property type="project" value="TreeGrafter"/>
</dbReference>
<comment type="pathway">
    <text evidence="5">Carbohydrate degradation; glycolysis; D-glyceraldehyde 3-phosphate and glycerone phosphate from D-glucose: step 2/4.</text>
</comment>
<proteinExistence type="inferred from homology"/>
<dbReference type="GO" id="GO:0005829">
    <property type="term" value="C:cytosol"/>
    <property type="evidence" value="ECO:0007669"/>
    <property type="project" value="TreeGrafter"/>
</dbReference>
<dbReference type="InterPro" id="IPR046348">
    <property type="entry name" value="SIS_dom_sf"/>
</dbReference>
<evidence type="ECO:0000256" key="4">
    <source>
        <dbReference type="ARBA" id="ARBA00023235"/>
    </source>
</evidence>
<dbReference type="GO" id="GO:0006096">
    <property type="term" value="P:glycolytic process"/>
    <property type="evidence" value="ECO:0007669"/>
    <property type="project" value="UniProtKB-KW"/>
</dbReference>
<organism evidence="7 8">
    <name type="scientific">Candidatus Treponema excrementipullorum</name>
    <dbReference type="NCBI Taxonomy" id="2838768"/>
    <lineage>
        <taxon>Bacteria</taxon>
        <taxon>Pseudomonadati</taxon>
        <taxon>Spirochaetota</taxon>
        <taxon>Spirochaetia</taxon>
        <taxon>Spirochaetales</taxon>
        <taxon>Treponemataceae</taxon>
        <taxon>Treponema</taxon>
    </lineage>
</organism>
<dbReference type="CDD" id="cd05016">
    <property type="entry name" value="SIS_PGI_2"/>
    <property type="match status" value="1"/>
</dbReference>
<dbReference type="InterPro" id="IPR018189">
    <property type="entry name" value="Phosphoglucose_isomerase_CS"/>
</dbReference>
<dbReference type="PRINTS" id="PR00662">
    <property type="entry name" value="G6PISOMERASE"/>
</dbReference>
<keyword evidence="4 5" id="KW-0413">Isomerase</keyword>
<dbReference type="GO" id="GO:0004347">
    <property type="term" value="F:glucose-6-phosphate isomerase activity"/>
    <property type="evidence" value="ECO:0007669"/>
    <property type="project" value="UniProtKB-EC"/>
</dbReference>
<dbReference type="EC" id="5.3.1.9" evidence="1 5"/>
<keyword evidence="6" id="KW-1133">Transmembrane helix</keyword>
<keyword evidence="3 5" id="KW-0324">Glycolysis</keyword>
<dbReference type="EMBL" id="JAHLFV010000157">
    <property type="protein sequence ID" value="MBU3850219.1"/>
    <property type="molecule type" value="Genomic_DNA"/>
</dbReference>
<dbReference type="GO" id="GO:0051156">
    <property type="term" value="P:glucose 6-phosphate metabolic process"/>
    <property type="evidence" value="ECO:0007669"/>
    <property type="project" value="TreeGrafter"/>
</dbReference>
<dbReference type="AlphaFoldDB" id="A0A9E2NZM4"/>
<evidence type="ECO:0000256" key="2">
    <source>
        <dbReference type="ARBA" id="ARBA00022432"/>
    </source>
</evidence>
<keyword evidence="6" id="KW-0812">Transmembrane</keyword>
<comment type="caution">
    <text evidence="7">The sequence shown here is derived from an EMBL/GenBank/DDBJ whole genome shotgun (WGS) entry which is preliminary data.</text>
</comment>
<dbReference type="Proteomes" id="UP000823914">
    <property type="component" value="Unassembled WGS sequence"/>
</dbReference>
<protein>
    <recommendedName>
        <fullName evidence="1 5">Glucose-6-phosphate isomerase</fullName>
        <ecNumber evidence="1 5">5.3.1.9</ecNumber>
    </recommendedName>
</protein>
<evidence type="ECO:0000313" key="8">
    <source>
        <dbReference type="Proteomes" id="UP000823914"/>
    </source>
</evidence>
<comment type="similarity">
    <text evidence="5">Belongs to the GPI family.</text>
</comment>
<accession>A0A9E2NZM4</accession>
<dbReference type="InterPro" id="IPR001672">
    <property type="entry name" value="G6P_Isomerase"/>
</dbReference>
<reference evidence="7" key="1">
    <citation type="journal article" date="2021" name="PeerJ">
        <title>Extensive microbial diversity within the chicken gut microbiome revealed by metagenomics and culture.</title>
        <authorList>
            <person name="Gilroy R."/>
            <person name="Ravi A."/>
            <person name="Getino M."/>
            <person name="Pursley I."/>
            <person name="Horton D.L."/>
            <person name="Alikhan N.F."/>
            <person name="Baker D."/>
            <person name="Gharbi K."/>
            <person name="Hall N."/>
            <person name="Watson M."/>
            <person name="Adriaenssens E.M."/>
            <person name="Foster-Nyarko E."/>
            <person name="Jarju S."/>
            <person name="Secka A."/>
            <person name="Antonio M."/>
            <person name="Oren A."/>
            <person name="Chaudhuri R.R."/>
            <person name="La Ragione R."/>
            <person name="Hildebrand F."/>
            <person name="Pallen M.J."/>
        </authorList>
    </citation>
    <scope>NUCLEOTIDE SEQUENCE</scope>
    <source>
        <strain evidence="7">Gambia15-2214</strain>
    </source>
</reference>
<dbReference type="PROSITE" id="PS51463">
    <property type="entry name" value="P_GLUCOSE_ISOMERASE_3"/>
    <property type="match status" value="1"/>
</dbReference>
<name>A0A9E2NZM4_9SPIR</name>
<dbReference type="GO" id="GO:0006094">
    <property type="term" value="P:gluconeogenesis"/>
    <property type="evidence" value="ECO:0007669"/>
    <property type="project" value="UniProtKB-KW"/>
</dbReference>
<keyword evidence="2 5" id="KW-0312">Gluconeogenesis</keyword>
<dbReference type="GO" id="GO:0097367">
    <property type="term" value="F:carbohydrate derivative binding"/>
    <property type="evidence" value="ECO:0007669"/>
    <property type="project" value="InterPro"/>
</dbReference>
<dbReference type="Pfam" id="PF00342">
    <property type="entry name" value="PGI"/>
    <property type="match status" value="1"/>
</dbReference>
<comment type="catalytic activity">
    <reaction evidence="5">
        <text>alpha-D-glucose 6-phosphate = beta-D-fructose 6-phosphate</text>
        <dbReference type="Rhea" id="RHEA:11816"/>
        <dbReference type="ChEBI" id="CHEBI:57634"/>
        <dbReference type="ChEBI" id="CHEBI:58225"/>
        <dbReference type="EC" id="5.3.1.9"/>
    </reaction>
</comment>
<evidence type="ECO:0000256" key="1">
    <source>
        <dbReference type="ARBA" id="ARBA00011952"/>
    </source>
</evidence>
<evidence type="ECO:0000313" key="7">
    <source>
        <dbReference type="EMBL" id="MBU3850219.1"/>
    </source>
</evidence>
<dbReference type="PANTHER" id="PTHR11469:SF1">
    <property type="entry name" value="GLUCOSE-6-PHOSPHATE ISOMERASE"/>
    <property type="match status" value="1"/>
</dbReference>
<dbReference type="PROSITE" id="PS00174">
    <property type="entry name" value="P_GLUCOSE_ISOMERASE_2"/>
    <property type="match status" value="1"/>
</dbReference>
<dbReference type="SUPFAM" id="SSF53697">
    <property type="entry name" value="SIS domain"/>
    <property type="match status" value="1"/>
</dbReference>
<dbReference type="PROSITE" id="PS00765">
    <property type="entry name" value="P_GLUCOSE_ISOMERASE_1"/>
    <property type="match status" value="1"/>
</dbReference>
<reference evidence="7" key="2">
    <citation type="submission" date="2021-04" db="EMBL/GenBank/DDBJ databases">
        <authorList>
            <person name="Gilroy R."/>
        </authorList>
    </citation>
    <scope>NUCLEOTIDE SEQUENCE</scope>
    <source>
        <strain evidence="7">Gambia15-2214</strain>
    </source>
</reference>
<evidence type="ECO:0000256" key="5">
    <source>
        <dbReference type="RuleBase" id="RU000612"/>
    </source>
</evidence>
<dbReference type="PANTHER" id="PTHR11469">
    <property type="entry name" value="GLUCOSE-6-PHOSPHATE ISOMERASE"/>
    <property type="match status" value="1"/>
</dbReference>
<dbReference type="Gene3D" id="3.40.50.10490">
    <property type="entry name" value="Glucose-6-phosphate isomerase like protein, domain 1"/>
    <property type="match status" value="2"/>
</dbReference>
<keyword evidence="6" id="KW-0472">Membrane</keyword>
<sequence>MLKLDEHTLENIVSPKDIAEHIAIHKEKLKKVQQGLIGAPACLGWFNIPKDIDGYVAPFISLAEEVHKIATTMIVVGIGGSNRGSMAVLQALHRKISSPTKVVYAGDTLSAAKLKDILHIIENEEVVLDIIAKDFNTLEPGITFRMLRTAIQEKYGDKYNQRVIVTGSYGPGQLYELAQKHGYTFLEFPENIGGRFSVLTAVGLFPMAVAGVNIRRVMEGAKAAEHYVKTTEIEDNSAVRYAISRSLLFDKGFKVESLVLFEPDLIHLGRWWVQLFAESEGKTPRALFPTSFMNSDDLHAVGQYIQEGPLWIAETFLHLFFENKDCIIPDSSVVQDGFDYITGKNFDHLNLSVYNAALQAHKDRGVACTQFIGKAIEPEFFGYFFYYFFFVSYASGIILDVNPFDQNGVEDYKKNMYTILGKNK</sequence>
<evidence type="ECO:0000256" key="3">
    <source>
        <dbReference type="ARBA" id="ARBA00023152"/>
    </source>
</evidence>
<dbReference type="InterPro" id="IPR035482">
    <property type="entry name" value="SIS_PGI_2"/>
</dbReference>